<proteinExistence type="predicted"/>
<dbReference type="EMBL" id="JACGWJ010000016">
    <property type="protein sequence ID" value="KAL0361530.1"/>
    <property type="molecule type" value="Genomic_DNA"/>
</dbReference>
<reference evidence="1" key="1">
    <citation type="submission" date="2020-06" db="EMBL/GenBank/DDBJ databases">
        <authorList>
            <person name="Li T."/>
            <person name="Hu X."/>
            <person name="Zhang T."/>
            <person name="Song X."/>
            <person name="Zhang H."/>
            <person name="Dai N."/>
            <person name="Sheng W."/>
            <person name="Hou X."/>
            <person name="Wei L."/>
        </authorList>
    </citation>
    <scope>NUCLEOTIDE SEQUENCE</scope>
    <source>
        <strain evidence="1">G02</strain>
        <tissue evidence="1">Leaf</tissue>
    </source>
</reference>
<dbReference type="AlphaFoldDB" id="A0AAW2Q1N6"/>
<gene>
    <name evidence="1" type="ORF">Sradi_3837500</name>
</gene>
<reference evidence="1" key="2">
    <citation type="journal article" date="2024" name="Plant">
        <title>Genomic evolution and insights into agronomic trait innovations of Sesamum species.</title>
        <authorList>
            <person name="Miao H."/>
            <person name="Wang L."/>
            <person name="Qu L."/>
            <person name="Liu H."/>
            <person name="Sun Y."/>
            <person name="Le M."/>
            <person name="Wang Q."/>
            <person name="Wei S."/>
            <person name="Zheng Y."/>
            <person name="Lin W."/>
            <person name="Duan Y."/>
            <person name="Cao H."/>
            <person name="Xiong S."/>
            <person name="Wang X."/>
            <person name="Wei L."/>
            <person name="Li C."/>
            <person name="Ma Q."/>
            <person name="Ju M."/>
            <person name="Zhao R."/>
            <person name="Li G."/>
            <person name="Mu C."/>
            <person name="Tian Q."/>
            <person name="Mei H."/>
            <person name="Zhang T."/>
            <person name="Gao T."/>
            <person name="Zhang H."/>
        </authorList>
    </citation>
    <scope>NUCLEOTIDE SEQUENCE</scope>
    <source>
        <strain evidence="1">G02</strain>
    </source>
</reference>
<accession>A0AAW2Q1N6</accession>
<evidence type="ECO:0000313" key="1">
    <source>
        <dbReference type="EMBL" id="KAL0361530.1"/>
    </source>
</evidence>
<sequence length="171" mass="18202">MVAAIIYCMVCRSLGESSLEESEEVLWHGGSINGLASLGGPGTFIPLTGIRGVPGTICRAWTLPAISIAFSLLNAWLDNTNDSFEKCMGPNGYGLLFEAWAEANSNPEEGTCKKGVSTPIPKGSALATGMYPTSENSRKLVRMVGLRNKSSLFVARSALVRGLFVLRDSSL</sequence>
<comment type="caution">
    <text evidence="1">The sequence shown here is derived from an EMBL/GenBank/DDBJ whole genome shotgun (WGS) entry which is preliminary data.</text>
</comment>
<protein>
    <submittedName>
        <fullName evidence="1">Uncharacterized protein</fullName>
    </submittedName>
</protein>
<organism evidence="1">
    <name type="scientific">Sesamum radiatum</name>
    <name type="common">Black benniseed</name>
    <dbReference type="NCBI Taxonomy" id="300843"/>
    <lineage>
        <taxon>Eukaryota</taxon>
        <taxon>Viridiplantae</taxon>
        <taxon>Streptophyta</taxon>
        <taxon>Embryophyta</taxon>
        <taxon>Tracheophyta</taxon>
        <taxon>Spermatophyta</taxon>
        <taxon>Magnoliopsida</taxon>
        <taxon>eudicotyledons</taxon>
        <taxon>Gunneridae</taxon>
        <taxon>Pentapetalae</taxon>
        <taxon>asterids</taxon>
        <taxon>lamiids</taxon>
        <taxon>Lamiales</taxon>
        <taxon>Pedaliaceae</taxon>
        <taxon>Sesamum</taxon>
    </lineage>
</organism>
<name>A0AAW2Q1N6_SESRA</name>